<sequence length="142" mass="16725">MAEFTFKNIVNQRNLSDRFEINSAATSREEIWGNRGNPIYPPAQEQLRRHHIPFTDHRATQVSIEDYRRYDYLVYMDRSNEINLKRIVNGDPENKCFRLLDFTDSPKDVADPWYTGDFEQTYEDLVNGCNALLSLIMEKKNG</sequence>
<dbReference type="InterPro" id="IPR036196">
    <property type="entry name" value="Ptyr_pPase_sf"/>
</dbReference>
<organism evidence="3 4">
    <name type="scientific">Ruminobacter amylophilus</name>
    <dbReference type="NCBI Taxonomy" id="867"/>
    <lineage>
        <taxon>Bacteria</taxon>
        <taxon>Pseudomonadati</taxon>
        <taxon>Pseudomonadota</taxon>
        <taxon>Gammaproteobacteria</taxon>
        <taxon>Aeromonadales</taxon>
        <taxon>Succinivibrionaceae</taxon>
        <taxon>Ruminobacter</taxon>
    </lineage>
</organism>
<dbReference type="GO" id="GO:0004725">
    <property type="term" value="F:protein tyrosine phosphatase activity"/>
    <property type="evidence" value="ECO:0007669"/>
    <property type="project" value="UniProtKB-EC"/>
</dbReference>
<gene>
    <name evidence="3" type="ORF">SAMN02910344_00782</name>
</gene>
<dbReference type="Gene3D" id="3.40.50.2300">
    <property type="match status" value="1"/>
</dbReference>
<proteinExistence type="predicted"/>
<dbReference type="EC" id="3.1.3.48" evidence="1"/>
<protein>
    <recommendedName>
        <fullName evidence="1">protein-tyrosine-phosphatase</fullName>
        <ecNumber evidence="1">3.1.3.48</ecNumber>
    </recommendedName>
</protein>
<evidence type="ECO:0000259" key="2">
    <source>
        <dbReference type="SMART" id="SM00226"/>
    </source>
</evidence>
<dbReference type="SUPFAM" id="SSF52788">
    <property type="entry name" value="Phosphotyrosine protein phosphatases I"/>
    <property type="match status" value="1"/>
</dbReference>
<dbReference type="PANTHER" id="PTHR11717:SF7">
    <property type="entry name" value="LOW MOLECULAR WEIGHT PHOSPHOTYROSINE PROTEIN PHOSPHATASE"/>
    <property type="match status" value="1"/>
</dbReference>
<evidence type="ECO:0000256" key="1">
    <source>
        <dbReference type="ARBA" id="ARBA00013064"/>
    </source>
</evidence>
<dbReference type="Proteomes" id="UP000243745">
    <property type="component" value="Unassembled WGS sequence"/>
</dbReference>
<accession>A0A662ZGF3</accession>
<dbReference type="InterPro" id="IPR023485">
    <property type="entry name" value="Ptyr_pPase"/>
</dbReference>
<dbReference type="PANTHER" id="PTHR11717">
    <property type="entry name" value="LOW MOLECULAR WEIGHT PROTEIN TYROSINE PHOSPHATASE"/>
    <property type="match status" value="1"/>
</dbReference>
<dbReference type="AlphaFoldDB" id="A0A662ZGF3"/>
<evidence type="ECO:0000313" key="3">
    <source>
        <dbReference type="EMBL" id="SFP21977.1"/>
    </source>
</evidence>
<dbReference type="Pfam" id="PF01451">
    <property type="entry name" value="LMWPc"/>
    <property type="match status" value="1"/>
</dbReference>
<keyword evidence="4" id="KW-1185">Reference proteome</keyword>
<reference evidence="3 4" key="1">
    <citation type="submission" date="2016-10" db="EMBL/GenBank/DDBJ databases">
        <authorList>
            <person name="Varghese N."/>
            <person name="Submissions S."/>
        </authorList>
    </citation>
    <scope>NUCLEOTIDE SEQUENCE [LARGE SCALE GENOMIC DNA]</scope>
    <source>
        <strain evidence="3 4">DSM 1361</strain>
    </source>
</reference>
<dbReference type="InterPro" id="IPR050438">
    <property type="entry name" value="LMW_PTPase"/>
</dbReference>
<dbReference type="OrthoDB" id="9784339at2"/>
<dbReference type="EMBL" id="FOXF01000009">
    <property type="protein sequence ID" value="SFP21977.1"/>
    <property type="molecule type" value="Genomic_DNA"/>
</dbReference>
<dbReference type="CDD" id="cd16343">
    <property type="entry name" value="LMWPTP"/>
    <property type="match status" value="1"/>
</dbReference>
<name>A0A662ZGF3_9GAMM</name>
<dbReference type="SMART" id="SM00226">
    <property type="entry name" value="LMWPc"/>
    <property type="match status" value="1"/>
</dbReference>
<evidence type="ECO:0000313" key="4">
    <source>
        <dbReference type="Proteomes" id="UP000243745"/>
    </source>
</evidence>
<feature type="domain" description="Phosphotyrosine protein phosphatase I" evidence="2">
    <location>
        <begin position="1"/>
        <end position="135"/>
    </location>
</feature>